<keyword evidence="1" id="KW-0472">Membrane</keyword>
<evidence type="ECO:0000313" key="2">
    <source>
        <dbReference type="EMBL" id="RAK63658.1"/>
    </source>
</evidence>
<sequence length="83" mass="8493">MTGDTGKVRRYFGGALLAGGVLIAGLCGLCTLVFMGGALFGGETHPFTPTDMVIMASIIGGVPTVVGVLLALWGRALLRRQGD</sequence>
<evidence type="ECO:0000256" key="1">
    <source>
        <dbReference type="SAM" id="Phobius"/>
    </source>
</evidence>
<proteinExistence type="predicted"/>
<evidence type="ECO:0000313" key="3">
    <source>
        <dbReference type="Proteomes" id="UP000249524"/>
    </source>
</evidence>
<dbReference type="AlphaFoldDB" id="A0A328BEY9"/>
<keyword evidence="1" id="KW-0812">Transmembrane</keyword>
<reference evidence="2 3" key="1">
    <citation type="submission" date="2018-05" db="EMBL/GenBank/DDBJ databases">
        <authorList>
            <person name="Lanie J.A."/>
            <person name="Ng W.-L."/>
            <person name="Kazmierczak K.M."/>
            <person name="Andrzejewski T.M."/>
            <person name="Davidsen T.M."/>
            <person name="Wayne K.J."/>
            <person name="Tettelin H."/>
            <person name="Glass J.I."/>
            <person name="Rusch D."/>
            <person name="Podicherti R."/>
            <person name="Tsui H.-C.T."/>
            <person name="Winkler M.E."/>
        </authorList>
    </citation>
    <scope>NUCLEOTIDE SEQUENCE [LARGE SCALE GENOMIC DNA]</scope>
    <source>
        <strain evidence="2 3">BUT-10</strain>
    </source>
</reference>
<keyword evidence="1" id="KW-1133">Transmembrane helix</keyword>
<protein>
    <submittedName>
        <fullName evidence="2">Uncharacterized protein</fullName>
    </submittedName>
</protein>
<accession>A0A328BEY9</accession>
<organism evidence="2 3">
    <name type="scientific">Phenylobacterium kunshanense</name>
    <dbReference type="NCBI Taxonomy" id="1445034"/>
    <lineage>
        <taxon>Bacteria</taxon>
        <taxon>Pseudomonadati</taxon>
        <taxon>Pseudomonadota</taxon>
        <taxon>Alphaproteobacteria</taxon>
        <taxon>Caulobacterales</taxon>
        <taxon>Caulobacteraceae</taxon>
        <taxon>Phenylobacterium</taxon>
    </lineage>
</organism>
<name>A0A328BEY9_9CAUL</name>
<keyword evidence="3" id="KW-1185">Reference proteome</keyword>
<feature type="transmembrane region" description="Helical" evidence="1">
    <location>
        <begin position="52"/>
        <end position="73"/>
    </location>
</feature>
<comment type="caution">
    <text evidence="2">The sequence shown here is derived from an EMBL/GenBank/DDBJ whole genome shotgun (WGS) entry which is preliminary data.</text>
</comment>
<dbReference type="Proteomes" id="UP000249524">
    <property type="component" value="Unassembled WGS sequence"/>
</dbReference>
<dbReference type="RefSeq" id="WP_111276968.1">
    <property type="nucleotide sequence ID" value="NZ_QFYS01000007.1"/>
</dbReference>
<feature type="transmembrane region" description="Helical" evidence="1">
    <location>
        <begin position="12"/>
        <end position="40"/>
    </location>
</feature>
<dbReference type="EMBL" id="QFYS01000007">
    <property type="protein sequence ID" value="RAK63658.1"/>
    <property type="molecule type" value="Genomic_DNA"/>
</dbReference>
<gene>
    <name evidence="2" type="ORF">DJ019_15490</name>
</gene>